<gene>
    <name evidence="1" type="ORF">RP75_28495</name>
</gene>
<sequence>MRVVRISLMQISESPVLAGAVNGKIAFAGMIKNIPDAAVPPQALFLDFGGIDVATASYLRESVFALKTYLRSRSSSYYPVIANANADIWDELAVIANAKNDVMVTCTLLDDGATNNVKLVGSLDPKQQMTFELVLKFDEVDANYLMEQFGEAEKTKSTTAWNNRLASLSARGIIREYTKGRSKYYRPLLMERAYGN</sequence>
<reference evidence="1 2" key="1">
    <citation type="submission" date="2014-12" db="EMBL/GenBank/DDBJ databases">
        <authorList>
            <person name="Kuzmanovic N."/>
            <person name="Pulawska J."/>
            <person name="Obradovic A."/>
        </authorList>
    </citation>
    <scope>NUCLEOTIDE SEQUENCE [LARGE SCALE GENOMIC DNA]</scope>
    <source>
        <strain evidence="1 2">KFB 330</strain>
    </source>
</reference>
<name>A0ABR5CZ07_9HYPH</name>
<evidence type="ECO:0000313" key="1">
    <source>
        <dbReference type="EMBL" id="KJF70058.1"/>
    </source>
</evidence>
<keyword evidence="2" id="KW-1185">Reference proteome</keyword>
<comment type="caution">
    <text evidence="1">The sequence shown here is derived from an EMBL/GenBank/DDBJ whole genome shotgun (WGS) entry which is preliminary data.</text>
</comment>
<dbReference type="Proteomes" id="UP000032564">
    <property type="component" value="Unassembled WGS sequence"/>
</dbReference>
<evidence type="ECO:0000313" key="2">
    <source>
        <dbReference type="Proteomes" id="UP000032564"/>
    </source>
</evidence>
<accession>A0ABR5CZ07</accession>
<proteinExistence type="predicted"/>
<organism evidence="1 2">
    <name type="scientific">Agrobacterium arsenijevicii</name>
    <dbReference type="NCBI Taxonomy" id="1585697"/>
    <lineage>
        <taxon>Bacteria</taxon>
        <taxon>Pseudomonadati</taxon>
        <taxon>Pseudomonadota</taxon>
        <taxon>Alphaproteobacteria</taxon>
        <taxon>Hyphomicrobiales</taxon>
        <taxon>Rhizobiaceae</taxon>
        <taxon>Rhizobium/Agrobacterium group</taxon>
        <taxon>Agrobacterium</taxon>
    </lineage>
</organism>
<protein>
    <submittedName>
        <fullName evidence="1">Uncharacterized protein</fullName>
    </submittedName>
</protein>
<dbReference type="EMBL" id="JWIT01000050">
    <property type="protein sequence ID" value="KJF70058.1"/>
    <property type="molecule type" value="Genomic_DNA"/>
</dbReference>